<dbReference type="InterPro" id="IPR002299">
    <property type="entry name" value="Porin_Neis"/>
</dbReference>
<dbReference type="Pfam" id="PF13609">
    <property type="entry name" value="Porin_4"/>
    <property type="match status" value="1"/>
</dbReference>
<evidence type="ECO:0000313" key="14">
    <source>
        <dbReference type="EMBL" id="PRD70443.1"/>
    </source>
</evidence>
<evidence type="ECO:0000256" key="4">
    <source>
        <dbReference type="ARBA" id="ARBA00022452"/>
    </source>
</evidence>
<evidence type="ECO:0000313" key="13">
    <source>
        <dbReference type="EMBL" id="MYZ53132.1"/>
    </source>
</evidence>
<dbReference type="EMBL" id="VYSB01000015">
    <property type="protein sequence ID" value="MYZ53132.1"/>
    <property type="molecule type" value="Genomic_DNA"/>
</dbReference>
<dbReference type="GO" id="GO:0009279">
    <property type="term" value="C:cell outer membrane"/>
    <property type="evidence" value="ECO:0007669"/>
    <property type="project" value="UniProtKB-SubCell"/>
</dbReference>
<evidence type="ECO:0000256" key="3">
    <source>
        <dbReference type="ARBA" id="ARBA00022448"/>
    </source>
</evidence>
<comment type="subunit">
    <text evidence="2">Homotrimer.</text>
</comment>
<reference evidence="13 16" key="2">
    <citation type="submission" date="2019-09" db="EMBL/GenBank/DDBJ databases">
        <title>Identification of Malikia spinosa a prominent benzene-, toluene-, and ethylbenzene-degrading bacterium: enrichment, isolation and whole genome sequencing.</title>
        <authorList>
            <person name="Tancsics A."/>
            <person name="Revesz F."/>
            <person name="Kriszt B."/>
        </authorList>
    </citation>
    <scope>NUCLEOTIDE SEQUENCE [LARGE SCALE GENOMIC DNA]</scope>
    <source>
        <strain evidence="13 16">AB6</strain>
    </source>
</reference>
<reference evidence="14 15" key="1">
    <citation type="submission" date="2018-03" db="EMBL/GenBank/DDBJ databases">
        <title>Comparative genomics illustrates the genes involved in a hyperalkaliphilic mechanisms of Serpentinomonas isolated from highly-alkaline calcium-rich serpentinized springs.</title>
        <authorList>
            <person name="Suzuki S."/>
            <person name="Ishii S."/>
            <person name="Walworth N."/>
            <person name="Bird L."/>
            <person name="Kuenen J.G."/>
            <person name="Nealson K.H."/>
        </authorList>
    </citation>
    <scope>NUCLEOTIDE SEQUENCE [LARGE SCALE GENOMIC DNA]</scope>
    <source>
        <strain evidence="14 15">83</strain>
    </source>
</reference>
<evidence type="ECO:0000256" key="6">
    <source>
        <dbReference type="ARBA" id="ARBA00022729"/>
    </source>
</evidence>
<dbReference type="InterPro" id="IPR050298">
    <property type="entry name" value="Gram-neg_bact_OMP"/>
</dbReference>
<keyword evidence="5 11" id="KW-0812">Transmembrane</keyword>
<keyword evidence="10" id="KW-0998">Cell outer membrane</keyword>
<organism evidence="14 15">
    <name type="scientific">Malikia spinosa</name>
    <dbReference type="NCBI Taxonomy" id="86180"/>
    <lineage>
        <taxon>Bacteria</taxon>
        <taxon>Pseudomonadati</taxon>
        <taxon>Pseudomonadota</taxon>
        <taxon>Betaproteobacteria</taxon>
        <taxon>Burkholderiales</taxon>
        <taxon>Comamonadaceae</taxon>
        <taxon>Malikia</taxon>
    </lineage>
</organism>
<dbReference type="PANTHER" id="PTHR34501:SF9">
    <property type="entry name" value="MAJOR OUTER MEMBRANE PROTEIN P.IA"/>
    <property type="match status" value="1"/>
</dbReference>
<evidence type="ECO:0000256" key="10">
    <source>
        <dbReference type="ARBA" id="ARBA00023237"/>
    </source>
</evidence>
<protein>
    <submittedName>
        <fullName evidence="14">Porin</fullName>
    </submittedName>
</protein>
<evidence type="ECO:0000256" key="8">
    <source>
        <dbReference type="ARBA" id="ARBA00023114"/>
    </source>
</evidence>
<proteinExistence type="predicted"/>
<evidence type="ECO:0000256" key="9">
    <source>
        <dbReference type="ARBA" id="ARBA00023136"/>
    </source>
</evidence>
<keyword evidence="3" id="KW-0813">Transport</keyword>
<evidence type="ECO:0000313" key="15">
    <source>
        <dbReference type="Proteomes" id="UP000238326"/>
    </source>
</evidence>
<keyword evidence="11" id="KW-1133">Transmembrane helix</keyword>
<dbReference type="Proteomes" id="UP000238326">
    <property type="component" value="Unassembled WGS sequence"/>
</dbReference>
<keyword evidence="8" id="KW-0626">Porin</keyword>
<dbReference type="PANTHER" id="PTHR34501">
    <property type="entry name" value="PROTEIN YDDL-RELATED"/>
    <property type="match status" value="1"/>
</dbReference>
<keyword evidence="15" id="KW-1185">Reference proteome</keyword>
<dbReference type="CDD" id="cd00342">
    <property type="entry name" value="gram_neg_porins"/>
    <property type="match status" value="1"/>
</dbReference>
<accession>A0A2S9KJ04</accession>
<evidence type="ECO:0000256" key="11">
    <source>
        <dbReference type="SAM" id="Phobius"/>
    </source>
</evidence>
<comment type="subcellular location">
    <subcellularLocation>
        <location evidence="1">Cell outer membrane</location>
        <topology evidence="1">Multi-pass membrane protein</topology>
    </subcellularLocation>
</comment>
<evidence type="ECO:0000256" key="1">
    <source>
        <dbReference type="ARBA" id="ARBA00004571"/>
    </source>
</evidence>
<evidence type="ECO:0000256" key="7">
    <source>
        <dbReference type="ARBA" id="ARBA00023065"/>
    </source>
</evidence>
<dbReference type="Proteomes" id="UP000481947">
    <property type="component" value="Unassembled WGS sequence"/>
</dbReference>
<dbReference type="GO" id="GO:0046930">
    <property type="term" value="C:pore complex"/>
    <property type="evidence" value="ECO:0007669"/>
    <property type="project" value="UniProtKB-KW"/>
</dbReference>
<evidence type="ECO:0000259" key="12">
    <source>
        <dbReference type="Pfam" id="PF13609"/>
    </source>
</evidence>
<dbReference type="OrthoDB" id="6975458at2"/>
<evidence type="ECO:0000256" key="5">
    <source>
        <dbReference type="ARBA" id="ARBA00022692"/>
    </source>
</evidence>
<gene>
    <name evidence="14" type="ORF">C6P61_00785</name>
    <name evidence="13" type="ORF">F5985_13590</name>
</gene>
<feature type="transmembrane region" description="Helical" evidence="11">
    <location>
        <begin position="12"/>
        <end position="28"/>
    </location>
</feature>
<name>A0A2S9KJ04_9BURK</name>
<keyword evidence="4" id="KW-1134">Transmembrane beta strand</keyword>
<evidence type="ECO:0000313" key="16">
    <source>
        <dbReference type="Proteomes" id="UP000481947"/>
    </source>
</evidence>
<feature type="domain" description="Porin" evidence="12">
    <location>
        <begin position="77"/>
        <end position="386"/>
    </location>
</feature>
<dbReference type="EMBL" id="PVLR01000003">
    <property type="protein sequence ID" value="PRD70443.1"/>
    <property type="molecule type" value="Genomic_DNA"/>
</dbReference>
<sequence>MGVTRPAQTPSGLWLTLVCCVLATFFGYDAAPILGGGGALCFNSFSFSSLKSGAAGCRDRSKSIFGDNPMKKNLIVLALLAAAGAASAQSSVTLYGRVDAGVGSFKDSIGGDGVTRTKLQSNILNNSLWGFKGTEDLGNGLKANFVLEAGMNMDDGTASVAGQTFNRKATVGLSGNFGTVELGRNYTAYDSLRGATNNTADTNMAVTGDVWAVGGDYANRTNNSVRFDSNTYSGFSGAVAYAFGENKDLNGTTYTPGRDSTDTLSLHVKYANGPVLVGYAHQALQAATGTDTKYNLVAGTYDFGVAKLSAGYNKADRAGSEDQEYQVGVSAPFGATTVYFGYANGKQENTAGVTLEERSGFDLAATYALSKRTTAYAGYKSYEVKNSSKEATAFGVGVRHVF</sequence>
<dbReference type="PRINTS" id="PR00184">
    <property type="entry name" value="NEISSPPORIN"/>
</dbReference>
<dbReference type="GO" id="GO:0015288">
    <property type="term" value="F:porin activity"/>
    <property type="evidence" value="ECO:0007669"/>
    <property type="project" value="UniProtKB-KW"/>
</dbReference>
<dbReference type="SUPFAM" id="SSF56935">
    <property type="entry name" value="Porins"/>
    <property type="match status" value="1"/>
</dbReference>
<keyword evidence="6" id="KW-0732">Signal</keyword>
<keyword evidence="7" id="KW-0406">Ion transport</keyword>
<comment type="caution">
    <text evidence="14">The sequence shown here is derived from an EMBL/GenBank/DDBJ whole genome shotgun (WGS) entry which is preliminary data.</text>
</comment>
<evidence type="ECO:0000256" key="2">
    <source>
        <dbReference type="ARBA" id="ARBA00011233"/>
    </source>
</evidence>
<dbReference type="Gene3D" id="2.40.160.10">
    <property type="entry name" value="Porin"/>
    <property type="match status" value="1"/>
</dbReference>
<dbReference type="InterPro" id="IPR033900">
    <property type="entry name" value="Gram_neg_porin_domain"/>
</dbReference>
<dbReference type="AlphaFoldDB" id="A0A2S9KJ04"/>
<keyword evidence="9 11" id="KW-0472">Membrane</keyword>
<dbReference type="InterPro" id="IPR023614">
    <property type="entry name" value="Porin_dom_sf"/>
</dbReference>
<dbReference type="GO" id="GO:0006811">
    <property type="term" value="P:monoatomic ion transport"/>
    <property type="evidence" value="ECO:0007669"/>
    <property type="project" value="UniProtKB-KW"/>
</dbReference>